<evidence type="ECO:0000256" key="2">
    <source>
        <dbReference type="ARBA" id="ARBA00023054"/>
    </source>
</evidence>
<proteinExistence type="predicted"/>
<dbReference type="GO" id="GO:0030313">
    <property type="term" value="C:cell envelope"/>
    <property type="evidence" value="ECO:0007669"/>
    <property type="project" value="UniProtKB-SubCell"/>
</dbReference>
<dbReference type="Pfam" id="PF25954">
    <property type="entry name" value="Beta-barrel_RND_2"/>
    <property type="match status" value="1"/>
</dbReference>
<evidence type="ECO:0000313" key="6">
    <source>
        <dbReference type="Proteomes" id="UP000295008"/>
    </source>
</evidence>
<dbReference type="Proteomes" id="UP000295008">
    <property type="component" value="Unassembled WGS sequence"/>
</dbReference>
<feature type="domain" description="CusB-like beta-barrel" evidence="4">
    <location>
        <begin position="248"/>
        <end position="323"/>
    </location>
</feature>
<dbReference type="Gene3D" id="2.40.30.170">
    <property type="match status" value="1"/>
</dbReference>
<comment type="subcellular location">
    <subcellularLocation>
        <location evidence="1">Cell envelope</location>
    </subcellularLocation>
</comment>
<dbReference type="PANTHER" id="PTHR32347:SF14">
    <property type="entry name" value="EFFLUX SYSTEM COMPONENT YKNX-RELATED"/>
    <property type="match status" value="1"/>
</dbReference>
<comment type="caution">
    <text evidence="5">The sequence shown here is derived from an EMBL/GenBank/DDBJ whole genome shotgun (WGS) entry which is preliminary data.</text>
</comment>
<dbReference type="InterPro" id="IPR058792">
    <property type="entry name" value="Beta-barrel_RND_2"/>
</dbReference>
<evidence type="ECO:0000313" key="5">
    <source>
        <dbReference type="EMBL" id="TCL67322.1"/>
    </source>
</evidence>
<keyword evidence="6" id="KW-1185">Reference proteome</keyword>
<dbReference type="PROSITE" id="PS51257">
    <property type="entry name" value="PROKAR_LIPOPROTEIN"/>
    <property type="match status" value="1"/>
</dbReference>
<evidence type="ECO:0000259" key="4">
    <source>
        <dbReference type="Pfam" id="PF25954"/>
    </source>
</evidence>
<protein>
    <submittedName>
        <fullName evidence="5">CusB/HlyD membrane fusion family barrel-sandwich protein</fullName>
    </submittedName>
</protein>
<keyword evidence="2 3" id="KW-0175">Coiled coil</keyword>
<evidence type="ECO:0000256" key="3">
    <source>
        <dbReference type="SAM" id="Coils"/>
    </source>
</evidence>
<sequence length="324" mass="35619">MKPVLKWIGLALLFGLLTMGASCRKEEKKAVPSSAPKVEVKRTVEAFGIVKARDYKDINLDFPAQIERVPVKAGQPVSLGQPLIYLSINDFQAQIKNKENELNAARFELLKVEKSLRDAQDTYAKFQRQLRDKEGLFRAGAISQKELDDFRDVVKEKEKAVTDIKVSLGSGSGASSVAVQREKVAVLDYDLKRLRNKLNQSFLKGNVIVSDYANGVVSDVSCAAGYSVGTSGEKQEKLLSIMNLDSLYVTADVAEDFIKDVRLGAAVTIRPTADNTRKYQGKVTSIAQMAVTQNGETNVAVEISITNPDGFLRPNFNVDVEIAK</sequence>
<dbReference type="RefSeq" id="WP_165907984.1">
    <property type="nucleotide sequence ID" value="NZ_SLUN01000014.1"/>
</dbReference>
<name>A0A4R1RNB3_HYDET</name>
<feature type="coiled-coil region" evidence="3">
    <location>
        <begin position="88"/>
        <end position="136"/>
    </location>
</feature>
<dbReference type="PANTHER" id="PTHR32347">
    <property type="entry name" value="EFFLUX SYSTEM COMPONENT YKNX-RELATED"/>
    <property type="match status" value="1"/>
</dbReference>
<dbReference type="InterPro" id="IPR050465">
    <property type="entry name" value="UPF0194_transport"/>
</dbReference>
<dbReference type="SUPFAM" id="SSF111369">
    <property type="entry name" value="HlyD-like secretion proteins"/>
    <property type="match status" value="1"/>
</dbReference>
<dbReference type="EMBL" id="SLUN01000014">
    <property type="protein sequence ID" value="TCL67322.1"/>
    <property type="molecule type" value="Genomic_DNA"/>
</dbReference>
<dbReference type="AlphaFoldDB" id="A0A4R1RNB3"/>
<organism evidence="5 6">
    <name type="scientific">Hydrogenispora ethanolica</name>
    <dbReference type="NCBI Taxonomy" id="1082276"/>
    <lineage>
        <taxon>Bacteria</taxon>
        <taxon>Bacillati</taxon>
        <taxon>Bacillota</taxon>
        <taxon>Hydrogenispora</taxon>
    </lineage>
</organism>
<evidence type="ECO:0000256" key="1">
    <source>
        <dbReference type="ARBA" id="ARBA00004196"/>
    </source>
</evidence>
<accession>A0A4R1RNB3</accession>
<gene>
    <name evidence="5" type="ORF">EDC14_101410</name>
</gene>
<reference evidence="5 6" key="1">
    <citation type="submission" date="2019-03" db="EMBL/GenBank/DDBJ databases">
        <title>Genomic Encyclopedia of Type Strains, Phase IV (KMG-IV): sequencing the most valuable type-strain genomes for metagenomic binning, comparative biology and taxonomic classification.</title>
        <authorList>
            <person name="Goeker M."/>
        </authorList>
    </citation>
    <scope>NUCLEOTIDE SEQUENCE [LARGE SCALE GENOMIC DNA]</scope>
    <source>
        <strain evidence="5 6">LX-B</strain>
    </source>
</reference>